<reference evidence="1 2" key="1">
    <citation type="journal article" date="2011" name="Science">
        <title>The ecoresponsive genome of Daphnia pulex.</title>
        <authorList>
            <person name="Colbourne J.K."/>
            <person name="Pfrender M.E."/>
            <person name="Gilbert D."/>
            <person name="Thomas W.K."/>
            <person name="Tucker A."/>
            <person name="Oakley T.H."/>
            <person name="Tokishita S."/>
            <person name="Aerts A."/>
            <person name="Arnold G.J."/>
            <person name="Basu M.K."/>
            <person name="Bauer D.J."/>
            <person name="Caceres C.E."/>
            <person name="Carmel L."/>
            <person name="Casola C."/>
            <person name="Choi J.H."/>
            <person name="Detter J.C."/>
            <person name="Dong Q."/>
            <person name="Dusheyko S."/>
            <person name="Eads B.D."/>
            <person name="Frohlich T."/>
            <person name="Geiler-Samerotte K.A."/>
            <person name="Gerlach D."/>
            <person name="Hatcher P."/>
            <person name="Jogdeo S."/>
            <person name="Krijgsveld J."/>
            <person name="Kriventseva E.V."/>
            <person name="Kultz D."/>
            <person name="Laforsch C."/>
            <person name="Lindquist E."/>
            <person name="Lopez J."/>
            <person name="Manak J.R."/>
            <person name="Muller J."/>
            <person name="Pangilinan J."/>
            <person name="Patwardhan R.P."/>
            <person name="Pitluck S."/>
            <person name="Pritham E.J."/>
            <person name="Rechtsteiner A."/>
            <person name="Rho M."/>
            <person name="Rogozin I.B."/>
            <person name="Sakarya O."/>
            <person name="Salamov A."/>
            <person name="Schaack S."/>
            <person name="Shapiro H."/>
            <person name="Shiga Y."/>
            <person name="Skalitzky C."/>
            <person name="Smith Z."/>
            <person name="Souvorov A."/>
            <person name="Sung W."/>
            <person name="Tang Z."/>
            <person name="Tsuchiya D."/>
            <person name="Tu H."/>
            <person name="Vos H."/>
            <person name="Wang M."/>
            <person name="Wolf Y.I."/>
            <person name="Yamagata H."/>
            <person name="Yamada T."/>
            <person name="Ye Y."/>
            <person name="Shaw J.R."/>
            <person name="Andrews J."/>
            <person name="Crease T.J."/>
            <person name="Tang H."/>
            <person name="Lucas S.M."/>
            <person name="Robertson H.M."/>
            <person name="Bork P."/>
            <person name="Koonin E.V."/>
            <person name="Zdobnov E.M."/>
            <person name="Grigoriev I.V."/>
            <person name="Lynch M."/>
            <person name="Boore J.L."/>
        </authorList>
    </citation>
    <scope>NUCLEOTIDE SEQUENCE [LARGE SCALE GENOMIC DNA]</scope>
</reference>
<accession>E9HK76</accession>
<name>E9HK76_DAPPU</name>
<dbReference type="KEGG" id="dpx:DAPPUDRAFT_260958"/>
<keyword evidence="2" id="KW-1185">Reference proteome</keyword>
<dbReference type="EMBL" id="GL732667">
    <property type="protein sequence ID" value="EFX67834.1"/>
    <property type="molecule type" value="Genomic_DNA"/>
</dbReference>
<gene>
    <name evidence="1" type="ORF">DAPPUDRAFT_260958</name>
</gene>
<dbReference type="HOGENOM" id="CLU_2963091_0_0_1"/>
<sequence>MLTALNLIQDIANMSRIEQIGAKSKNQLLAFIVHIEDESADNIKAMLEYINVAQQENNR</sequence>
<dbReference type="AlphaFoldDB" id="E9HK76"/>
<dbReference type="Proteomes" id="UP000000305">
    <property type="component" value="Unassembled WGS sequence"/>
</dbReference>
<proteinExistence type="predicted"/>
<protein>
    <submittedName>
        <fullName evidence="1">Uncharacterized protein</fullName>
    </submittedName>
</protein>
<organism evidence="1 2">
    <name type="scientific">Daphnia pulex</name>
    <name type="common">Water flea</name>
    <dbReference type="NCBI Taxonomy" id="6669"/>
    <lineage>
        <taxon>Eukaryota</taxon>
        <taxon>Metazoa</taxon>
        <taxon>Ecdysozoa</taxon>
        <taxon>Arthropoda</taxon>
        <taxon>Crustacea</taxon>
        <taxon>Branchiopoda</taxon>
        <taxon>Diplostraca</taxon>
        <taxon>Cladocera</taxon>
        <taxon>Anomopoda</taxon>
        <taxon>Daphniidae</taxon>
        <taxon>Daphnia</taxon>
    </lineage>
</organism>
<evidence type="ECO:0000313" key="1">
    <source>
        <dbReference type="EMBL" id="EFX67834.1"/>
    </source>
</evidence>
<dbReference type="InParanoid" id="E9HK76"/>
<evidence type="ECO:0000313" key="2">
    <source>
        <dbReference type="Proteomes" id="UP000000305"/>
    </source>
</evidence>